<feature type="compositionally biased region" description="Polar residues" evidence="1">
    <location>
        <begin position="35"/>
        <end position="53"/>
    </location>
</feature>
<sequence>MRKVGQLLTFGLILAMMPSSIAQAQFGFGLFGPSRSPNNPSGGRNSVGQTTRTDPNERSRPNGVNPFGIFQTILEAQPNQGPRQLSPREDFEQAFYGGTPAQAVEKFEQLQRRTFADQLEIQIPDGFLSAESIARQLGILSRLTGRRTAVLYLANLERTDQIGRMLVLPQTQPLAGTGTPVASRGTIPFSLAQSTQSPVIRQIAADVNPKQFHTVAAQFRRQISDPTLVESLGYRSSAQQLYGWLVAPLASQLRAHQIDTVLFSLDDGLRSLPVAALHDGQRFLIETHSVALIPSFGLTDSGLRSHLIQKPLLAMGISKEHQGLSALPAVPLELSALSQRWQAHQAITLDESSTVKNLRDLNRQRHYGVIHLATHAQFNPGDINNSYIQLWNERLKLKKLNQLARELSWGQAPAVELLVMSACETALGSREAELGFAGAALLAEVKSTAASLWRVNDQGTLGLMNEFYAALQTSPTKAEALRTAQLAMLREEIFIQAGQLRSRGTQGMDLPLEAGLAGDLNFRHPYYWSGYTIVGNWN</sequence>
<dbReference type="Proteomes" id="UP000031561">
    <property type="component" value="Unassembled WGS sequence"/>
</dbReference>
<evidence type="ECO:0000313" key="4">
    <source>
        <dbReference type="EMBL" id="MCM1984539.1"/>
    </source>
</evidence>
<gene>
    <name evidence="4" type="ORF">QQ91_0017080</name>
</gene>
<dbReference type="InterPro" id="IPR024983">
    <property type="entry name" value="CHAT_dom"/>
</dbReference>
<feature type="signal peptide" evidence="2">
    <location>
        <begin position="1"/>
        <end position="24"/>
    </location>
</feature>
<evidence type="ECO:0000313" key="5">
    <source>
        <dbReference type="Proteomes" id="UP000031561"/>
    </source>
</evidence>
<keyword evidence="5" id="KW-1185">Reference proteome</keyword>
<protein>
    <submittedName>
        <fullName evidence="4">CHAT domain-containing protein</fullName>
    </submittedName>
</protein>
<evidence type="ECO:0000259" key="3">
    <source>
        <dbReference type="Pfam" id="PF12770"/>
    </source>
</evidence>
<dbReference type="EMBL" id="JTHE03000100">
    <property type="protein sequence ID" value="MCM1984539.1"/>
    <property type="molecule type" value="Genomic_DNA"/>
</dbReference>
<keyword evidence="2" id="KW-0732">Signal</keyword>
<proteinExistence type="predicted"/>
<dbReference type="RefSeq" id="WP_166276439.1">
    <property type="nucleotide sequence ID" value="NZ_JTHE03000100.1"/>
</dbReference>
<feature type="domain" description="CHAT" evidence="3">
    <location>
        <begin position="236"/>
        <end position="536"/>
    </location>
</feature>
<dbReference type="AlphaFoldDB" id="A0ABD4T7P2"/>
<name>A0ABD4T7P2_9CYAN</name>
<organism evidence="4 5">
    <name type="scientific">Lyngbya confervoides BDU141951</name>
    <dbReference type="NCBI Taxonomy" id="1574623"/>
    <lineage>
        <taxon>Bacteria</taxon>
        <taxon>Bacillati</taxon>
        <taxon>Cyanobacteriota</taxon>
        <taxon>Cyanophyceae</taxon>
        <taxon>Oscillatoriophycideae</taxon>
        <taxon>Oscillatoriales</taxon>
        <taxon>Microcoleaceae</taxon>
        <taxon>Lyngbya</taxon>
    </lineage>
</organism>
<dbReference type="Pfam" id="PF12770">
    <property type="entry name" value="CHAT"/>
    <property type="match status" value="1"/>
</dbReference>
<feature type="chain" id="PRO_5044895098" evidence="2">
    <location>
        <begin position="25"/>
        <end position="538"/>
    </location>
</feature>
<feature type="region of interest" description="Disordered" evidence="1">
    <location>
        <begin position="33"/>
        <end position="65"/>
    </location>
</feature>
<evidence type="ECO:0000256" key="1">
    <source>
        <dbReference type="SAM" id="MobiDB-lite"/>
    </source>
</evidence>
<accession>A0ABD4T7P2</accession>
<reference evidence="4 5" key="1">
    <citation type="journal article" date="2015" name="Genome Announc.">
        <title>Draft Genome Sequence of Filamentous Marine Cyanobacterium Lyngbya confervoides Strain BDU141951.</title>
        <authorList>
            <person name="Chandrababunaidu M.M."/>
            <person name="Sen D."/>
            <person name="Tripathy S."/>
        </authorList>
    </citation>
    <scope>NUCLEOTIDE SEQUENCE [LARGE SCALE GENOMIC DNA]</scope>
    <source>
        <strain evidence="4 5">BDU141951</strain>
    </source>
</reference>
<comment type="caution">
    <text evidence="4">The sequence shown here is derived from an EMBL/GenBank/DDBJ whole genome shotgun (WGS) entry which is preliminary data.</text>
</comment>
<evidence type="ECO:0000256" key="2">
    <source>
        <dbReference type="SAM" id="SignalP"/>
    </source>
</evidence>